<keyword evidence="5" id="KW-0964">Secreted</keyword>
<keyword evidence="14" id="KW-0349">Heme</keyword>
<evidence type="ECO:0000256" key="15">
    <source>
        <dbReference type="SAM" id="MobiDB-lite"/>
    </source>
</evidence>
<dbReference type="InterPro" id="IPR008427">
    <property type="entry name" value="Extracellular_membr_CFEM_dom"/>
</dbReference>
<evidence type="ECO:0000256" key="14">
    <source>
        <dbReference type="PROSITE-ProRule" id="PRU01356"/>
    </source>
</evidence>
<comment type="similarity">
    <text evidence="13">Belongs to the SAT4 family.</text>
</comment>
<keyword evidence="6" id="KW-0336">GPI-anchor</keyword>
<keyword evidence="14" id="KW-0408">Iron</keyword>
<comment type="subcellular location">
    <subcellularLocation>
        <location evidence="2">Membrane</location>
        <topology evidence="2">Lipid-anchor</topology>
        <topology evidence="2">GPI-anchor</topology>
    </subcellularLocation>
    <subcellularLocation>
        <location evidence="1">Membrane</location>
        <topology evidence="1">Multi-pass membrane protein</topology>
    </subcellularLocation>
    <subcellularLocation>
        <location evidence="3">Secreted</location>
    </subcellularLocation>
</comment>
<comment type="similarity">
    <text evidence="4">Belongs to the RBT5 family.</text>
</comment>
<evidence type="ECO:0000313" key="19">
    <source>
        <dbReference type="EMBL" id="KAL2827879.1"/>
    </source>
</evidence>
<evidence type="ECO:0000256" key="4">
    <source>
        <dbReference type="ARBA" id="ARBA00010031"/>
    </source>
</evidence>
<dbReference type="Pfam" id="PF05730">
    <property type="entry name" value="CFEM"/>
    <property type="match status" value="1"/>
</dbReference>
<evidence type="ECO:0000256" key="16">
    <source>
        <dbReference type="SAM" id="Phobius"/>
    </source>
</evidence>
<feature type="domain" description="CFEM" evidence="18">
    <location>
        <begin position="1"/>
        <end position="109"/>
    </location>
</feature>
<dbReference type="PANTHER" id="PTHR33048:SF143">
    <property type="entry name" value="EXTRACELLULAR MEMBRANE PROTEIN CFEM DOMAIN-CONTAINING PROTEIN-RELATED"/>
    <property type="match status" value="1"/>
</dbReference>
<dbReference type="Pfam" id="PF20684">
    <property type="entry name" value="Fung_rhodopsin"/>
    <property type="match status" value="1"/>
</dbReference>
<keyword evidence="7 16" id="KW-0812">Transmembrane</keyword>
<feature type="region of interest" description="Disordered" evidence="15">
    <location>
        <begin position="364"/>
        <end position="422"/>
    </location>
</feature>
<gene>
    <name evidence="19" type="ORF">BJY01DRAFT_255555</name>
</gene>
<evidence type="ECO:0000259" key="18">
    <source>
        <dbReference type="PROSITE" id="PS52012"/>
    </source>
</evidence>
<keyword evidence="14" id="KW-0479">Metal-binding</keyword>
<feature type="disulfide bond" evidence="14">
    <location>
        <begin position="50"/>
        <end position="83"/>
    </location>
</feature>
<feature type="transmembrane region" description="Helical" evidence="16">
    <location>
        <begin position="323"/>
        <end position="342"/>
    </location>
</feature>
<dbReference type="InterPro" id="IPR052337">
    <property type="entry name" value="SAT4-like"/>
</dbReference>
<evidence type="ECO:0000256" key="13">
    <source>
        <dbReference type="ARBA" id="ARBA00038359"/>
    </source>
</evidence>
<evidence type="ECO:0000256" key="11">
    <source>
        <dbReference type="ARBA" id="ARBA00023157"/>
    </source>
</evidence>
<dbReference type="InterPro" id="IPR049326">
    <property type="entry name" value="Rhodopsin_dom_fungi"/>
</dbReference>
<reference evidence="19 20" key="1">
    <citation type="submission" date="2024-07" db="EMBL/GenBank/DDBJ databases">
        <title>Section-level genome sequencing and comparative genomics of Aspergillus sections Usti and Cavernicolus.</title>
        <authorList>
            <consortium name="Lawrence Berkeley National Laboratory"/>
            <person name="Nybo J.L."/>
            <person name="Vesth T.C."/>
            <person name="Theobald S."/>
            <person name="Frisvad J.C."/>
            <person name="Larsen T.O."/>
            <person name="Kjaerboelling I."/>
            <person name="Rothschild-Mancinelli K."/>
            <person name="Lyhne E.K."/>
            <person name="Kogle M.E."/>
            <person name="Barry K."/>
            <person name="Clum A."/>
            <person name="Na H."/>
            <person name="Ledsgaard L."/>
            <person name="Lin J."/>
            <person name="Lipzen A."/>
            <person name="Kuo A."/>
            <person name="Riley R."/>
            <person name="Mondo S."/>
            <person name="Labutti K."/>
            <person name="Haridas S."/>
            <person name="Pangalinan J."/>
            <person name="Salamov A.A."/>
            <person name="Simmons B.A."/>
            <person name="Magnuson J.K."/>
            <person name="Chen J."/>
            <person name="Drula E."/>
            <person name="Henrissat B."/>
            <person name="Wiebenga A."/>
            <person name="Lubbers R.J."/>
            <person name="Gomes A.C."/>
            <person name="Makela M.R."/>
            <person name="Stajich J."/>
            <person name="Grigoriev I.V."/>
            <person name="Mortensen U.H."/>
            <person name="De Vries R.P."/>
            <person name="Baker S.E."/>
            <person name="Andersen M.R."/>
        </authorList>
    </citation>
    <scope>NUCLEOTIDE SEQUENCE [LARGE SCALE GENOMIC DNA]</scope>
    <source>
        <strain evidence="19 20">CBS 123904</strain>
    </source>
</reference>
<evidence type="ECO:0000256" key="9">
    <source>
        <dbReference type="ARBA" id="ARBA00022989"/>
    </source>
</evidence>
<feature type="disulfide bond" evidence="14">
    <location>
        <begin position="27"/>
        <end position="67"/>
    </location>
</feature>
<keyword evidence="8 17" id="KW-0732">Signal</keyword>
<keyword evidence="6" id="KW-0325">Glycoprotein</keyword>
<sequence>MRWVTAWSLLAVALLATEVATQNMPQCAATCMELALPGSPCAATDTQCICSDTALQGNISGCIVMTCSVKESLTSQNATNTLCGVQPRDISHTTPTVTSVFMSLAILATIARCVESRTHYGAEDIFAILAMVFAIPMAALEYPMAKDGYGKDIWTLPFGNITRIVKFTYILQILYIPALACTKMAFLCLYLRIFPSTGIRRATWVLIGINTVYLVAFVLVTALNCLPVSYVWTKWHGETQGSCLNFNAFGIANATTNIALDLAVIGLPLHKIAGLSVSLSRKIMLLSMFGLGFFVTVVSILRLRVVITYATTTNATYDTVATSYWSIIECFTGIICVNMPPVRRVYRKIAHFCFGTPQSEQEAYQQPTSGDALGPGPSAGSRKKRKPPLELSILKTVETTVRRDEDMETDTEELVVRGRQQR</sequence>
<evidence type="ECO:0000256" key="17">
    <source>
        <dbReference type="SAM" id="SignalP"/>
    </source>
</evidence>
<evidence type="ECO:0000256" key="12">
    <source>
        <dbReference type="ARBA" id="ARBA00023288"/>
    </source>
</evidence>
<evidence type="ECO:0000256" key="10">
    <source>
        <dbReference type="ARBA" id="ARBA00023136"/>
    </source>
</evidence>
<dbReference type="PROSITE" id="PS52012">
    <property type="entry name" value="CFEM"/>
    <property type="match status" value="1"/>
</dbReference>
<name>A0ABR4IKW7_9EURO</name>
<feature type="transmembrane region" description="Helical" evidence="16">
    <location>
        <begin position="126"/>
        <end position="144"/>
    </location>
</feature>
<keyword evidence="10 16" id="KW-0472">Membrane</keyword>
<feature type="chain" id="PRO_5046342948" description="CFEM domain-containing protein" evidence="17">
    <location>
        <begin position="22"/>
        <end position="422"/>
    </location>
</feature>
<organism evidence="19 20">
    <name type="scientific">Aspergillus pseudoustus</name>
    <dbReference type="NCBI Taxonomy" id="1810923"/>
    <lineage>
        <taxon>Eukaryota</taxon>
        <taxon>Fungi</taxon>
        <taxon>Dikarya</taxon>
        <taxon>Ascomycota</taxon>
        <taxon>Pezizomycotina</taxon>
        <taxon>Eurotiomycetes</taxon>
        <taxon>Eurotiomycetidae</taxon>
        <taxon>Eurotiales</taxon>
        <taxon>Aspergillaceae</taxon>
        <taxon>Aspergillus</taxon>
        <taxon>Aspergillus subgen. Nidulantes</taxon>
    </lineage>
</organism>
<evidence type="ECO:0000256" key="2">
    <source>
        <dbReference type="ARBA" id="ARBA00004589"/>
    </source>
</evidence>
<keyword evidence="9 16" id="KW-1133">Transmembrane helix</keyword>
<feature type="transmembrane region" description="Helical" evidence="16">
    <location>
        <begin position="164"/>
        <end position="191"/>
    </location>
</feature>
<comment type="caution">
    <text evidence="19">The sequence shown here is derived from an EMBL/GenBank/DDBJ whole genome shotgun (WGS) entry which is preliminary data.</text>
</comment>
<dbReference type="Proteomes" id="UP001610446">
    <property type="component" value="Unassembled WGS sequence"/>
</dbReference>
<feature type="disulfide bond" evidence="14">
    <location>
        <begin position="31"/>
        <end position="62"/>
    </location>
</feature>
<evidence type="ECO:0000256" key="6">
    <source>
        <dbReference type="ARBA" id="ARBA00022622"/>
    </source>
</evidence>
<proteinExistence type="inferred from homology"/>
<protein>
    <recommendedName>
        <fullName evidence="18">CFEM domain-containing protein</fullName>
    </recommendedName>
</protein>
<keyword evidence="11 14" id="KW-1015">Disulfide bond</keyword>
<feature type="transmembrane region" description="Helical" evidence="16">
    <location>
        <begin position="250"/>
        <end position="270"/>
    </location>
</feature>
<dbReference type="PANTHER" id="PTHR33048">
    <property type="entry name" value="PTH11-LIKE INTEGRAL MEMBRANE PROTEIN (AFU_ORTHOLOGUE AFUA_5G11245)"/>
    <property type="match status" value="1"/>
</dbReference>
<dbReference type="SMART" id="SM00747">
    <property type="entry name" value="CFEM"/>
    <property type="match status" value="1"/>
</dbReference>
<feature type="transmembrane region" description="Helical" evidence="16">
    <location>
        <begin position="282"/>
        <end position="303"/>
    </location>
</feature>
<evidence type="ECO:0000313" key="20">
    <source>
        <dbReference type="Proteomes" id="UP001610446"/>
    </source>
</evidence>
<feature type="transmembrane region" description="Helical" evidence="16">
    <location>
        <begin position="203"/>
        <end position="230"/>
    </location>
</feature>
<accession>A0ABR4IKW7</accession>
<evidence type="ECO:0000256" key="3">
    <source>
        <dbReference type="ARBA" id="ARBA00004613"/>
    </source>
</evidence>
<keyword evidence="12" id="KW-0449">Lipoprotein</keyword>
<dbReference type="EMBL" id="JBFXLU010000383">
    <property type="protein sequence ID" value="KAL2827879.1"/>
    <property type="molecule type" value="Genomic_DNA"/>
</dbReference>
<feature type="signal peptide" evidence="17">
    <location>
        <begin position="1"/>
        <end position="21"/>
    </location>
</feature>
<evidence type="ECO:0000256" key="1">
    <source>
        <dbReference type="ARBA" id="ARBA00004141"/>
    </source>
</evidence>
<keyword evidence="20" id="KW-1185">Reference proteome</keyword>
<feature type="binding site" description="axial binding residue" evidence="14">
    <location>
        <position position="45"/>
    </location>
    <ligand>
        <name>heme</name>
        <dbReference type="ChEBI" id="CHEBI:30413"/>
    </ligand>
    <ligandPart>
        <name>Fe</name>
        <dbReference type="ChEBI" id="CHEBI:18248"/>
    </ligandPart>
</feature>
<evidence type="ECO:0000256" key="5">
    <source>
        <dbReference type="ARBA" id="ARBA00022525"/>
    </source>
</evidence>
<feature type="disulfide bond" evidence="14">
    <location>
        <begin position="41"/>
        <end position="48"/>
    </location>
</feature>
<evidence type="ECO:0000256" key="8">
    <source>
        <dbReference type="ARBA" id="ARBA00022729"/>
    </source>
</evidence>
<evidence type="ECO:0000256" key="7">
    <source>
        <dbReference type="ARBA" id="ARBA00022692"/>
    </source>
</evidence>